<reference evidence="1" key="2">
    <citation type="submission" date="2020-11" db="EMBL/GenBank/DDBJ databases">
        <authorList>
            <person name="McCartney M.A."/>
            <person name="Auch B."/>
            <person name="Kono T."/>
            <person name="Mallez S."/>
            <person name="Becker A."/>
            <person name="Gohl D.M."/>
            <person name="Silverstein K.A.T."/>
            <person name="Koren S."/>
            <person name="Bechman K.B."/>
            <person name="Herman A."/>
            <person name="Abrahante J.E."/>
            <person name="Garbe J."/>
        </authorList>
    </citation>
    <scope>NUCLEOTIDE SEQUENCE</scope>
    <source>
        <strain evidence="1">Duluth1</strain>
        <tissue evidence="1">Whole animal</tissue>
    </source>
</reference>
<keyword evidence="2" id="KW-1185">Reference proteome</keyword>
<name>A0A9D4GBF1_DREPO</name>
<proteinExistence type="predicted"/>
<dbReference type="AlphaFoldDB" id="A0A9D4GBF1"/>
<evidence type="ECO:0000313" key="2">
    <source>
        <dbReference type="Proteomes" id="UP000828390"/>
    </source>
</evidence>
<sequence length="80" mass="9107">MADGGRCKPRSVFQYRLMLNSLAILRFYGTQRHQSPAPTRLETHRKRDSRGSAEIPQLDLIKICLCLMCSSQAKDIINAE</sequence>
<comment type="caution">
    <text evidence="1">The sequence shown here is derived from an EMBL/GenBank/DDBJ whole genome shotgun (WGS) entry which is preliminary data.</text>
</comment>
<protein>
    <submittedName>
        <fullName evidence="1">Uncharacterized protein</fullName>
    </submittedName>
</protein>
<accession>A0A9D4GBF1</accession>
<dbReference type="EMBL" id="JAIWYP010000006">
    <property type="protein sequence ID" value="KAH3814029.1"/>
    <property type="molecule type" value="Genomic_DNA"/>
</dbReference>
<evidence type="ECO:0000313" key="1">
    <source>
        <dbReference type="EMBL" id="KAH3814029.1"/>
    </source>
</evidence>
<reference evidence="1" key="1">
    <citation type="journal article" date="2019" name="bioRxiv">
        <title>The Genome of the Zebra Mussel, Dreissena polymorpha: A Resource for Invasive Species Research.</title>
        <authorList>
            <person name="McCartney M.A."/>
            <person name="Auch B."/>
            <person name="Kono T."/>
            <person name="Mallez S."/>
            <person name="Zhang Y."/>
            <person name="Obille A."/>
            <person name="Becker A."/>
            <person name="Abrahante J.E."/>
            <person name="Garbe J."/>
            <person name="Badalamenti J.P."/>
            <person name="Herman A."/>
            <person name="Mangelson H."/>
            <person name="Liachko I."/>
            <person name="Sullivan S."/>
            <person name="Sone E.D."/>
            <person name="Koren S."/>
            <person name="Silverstein K.A.T."/>
            <person name="Beckman K.B."/>
            <person name="Gohl D.M."/>
        </authorList>
    </citation>
    <scope>NUCLEOTIDE SEQUENCE</scope>
    <source>
        <strain evidence="1">Duluth1</strain>
        <tissue evidence="1">Whole animal</tissue>
    </source>
</reference>
<dbReference type="Proteomes" id="UP000828390">
    <property type="component" value="Unassembled WGS sequence"/>
</dbReference>
<organism evidence="1 2">
    <name type="scientific">Dreissena polymorpha</name>
    <name type="common">Zebra mussel</name>
    <name type="synonym">Mytilus polymorpha</name>
    <dbReference type="NCBI Taxonomy" id="45954"/>
    <lineage>
        <taxon>Eukaryota</taxon>
        <taxon>Metazoa</taxon>
        <taxon>Spiralia</taxon>
        <taxon>Lophotrochozoa</taxon>
        <taxon>Mollusca</taxon>
        <taxon>Bivalvia</taxon>
        <taxon>Autobranchia</taxon>
        <taxon>Heteroconchia</taxon>
        <taxon>Euheterodonta</taxon>
        <taxon>Imparidentia</taxon>
        <taxon>Neoheterodontei</taxon>
        <taxon>Myida</taxon>
        <taxon>Dreissenoidea</taxon>
        <taxon>Dreissenidae</taxon>
        <taxon>Dreissena</taxon>
    </lineage>
</organism>
<gene>
    <name evidence="1" type="ORF">DPMN_142506</name>
</gene>